<evidence type="ECO:0000313" key="2">
    <source>
        <dbReference type="Proteomes" id="UP000593943"/>
    </source>
</evidence>
<reference evidence="1 2" key="1">
    <citation type="submission" date="2020-10" db="EMBL/GenBank/DDBJ databases">
        <title>Genome sequencing of Bifidobacterium eulemuris_DSMZ_100216.</title>
        <authorList>
            <person name="Kim J."/>
        </authorList>
    </citation>
    <scope>NUCLEOTIDE SEQUENCE [LARGE SCALE GENOMIC DNA]</scope>
    <source>
        <strain evidence="1 2">DSM 100216</strain>
    </source>
</reference>
<keyword evidence="2" id="KW-1185">Reference proteome</keyword>
<proteinExistence type="predicted"/>
<sequence length="115" mass="13034">MLPFGDLKHLYGYLRDEDRGAIAKTLGVKANTLDAWLDPLNDLRNACAHHRRIWDREFELNGKPITTEHVIDIVAMLLHALGDRGQLNILRDCVQSFPADLPNNVNAPRIAWPDV</sequence>
<gene>
    <name evidence="1" type="ORF">BE0216_00575</name>
</gene>
<accession>A0A7L9STI8</accession>
<dbReference type="InterPro" id="IPR011664">
    <property type="entry name" value="Abi_system_AbiD/AbiF-like"/>
</dbReference>
<organism evidence="1 2">
    <name type="scientific">Bifidobacterium eulemuris</name>
    <dbReference type="NCBI Taxonomy" id="1765219"/>
    <lineage>
        <taxon>Bacteria</taxon>
        <taxon>Bacillati</taxon>
        <taxon>Actinomycetota</taxon>
        <taxon>Actinomycetes</taxon>
        <taxon>Bifidobacteriales</taxon>
        <taxon>Bifidobacteriaceae</taxon>
        <taxon>Bifidobacterium</taxon>
    </lineage>
</organism>
<protein>
    <submittedName>
        <fullName evidence="1">Abi family protein</fullName>
    </submittedName>
</protein>
<evidence type="ECO:0000313" key="1">
    <source>
        <dbReference type="EMBL" id="QOL33069.1"/>
    </source>
</evidence>
<dbReference type="Pfam" id="PF07751">
    <property type="entry name" value="Abi_2"/>
    <property type="match status" value="1"/>
</dbReference>
<name>A0A7L9STI8_9BIFI</name>
<dbReference type="Proteomes" id="UP000593943">
    <property type="component" value="Chromosome"/>
</dbReference>
<dbReference type="AlphaFoldDB" id="A0A7L9STI8"/>
<dbReference type="EMBL" id="CP062938">
    <property type="protein sequence ID" value="QOL33069.1"/>
    <property type="molecule type" value="Genomic_DNA"/>
</dbReference>
<dbReference type="KEGG" id="beu:BE0216_00575"/>
<dbReference type="OrthoDB" id="5363652at2"/>